<evidence type="ECO:0000313" key="4">
    <source>
        <dbReference type="Proteomes" id="UP000069030"/>
    </source>
</evidence>
<proteinExistence type="predicted"/>
<reference evidence="3 4" key="1">
    <citation type="journal article" date="2016" name="J. Zhejiang Univ. Sci. B">
        <title>Antibiotic resistance mechanisms of Myroides sp.</title>
        <authorList>
            <person name="Hu S."/>
            <person name="Yuan S."/>
            <person name="Qu H."/>
            <person name="Jiang T."/>
            <person name="Zhou Y."/>
            <person name="Wang M."/>
            <person name="Ming D."/>
        </authorList>
    </citation>
    <scope>NUCLEOTIDE SEQUENCE [LARGE SCALE GENOMIC DNA]</scope>
    <source>
        <strain evidence="3 4">PR63039</strain>
    </source>
</reference>
<keyword evidence="1" id="KW-0472">Membrane</keyword>
<keyword evidence="1" id="KW-1133">Transmembrane helix</keyword>
<feature type="domain" description="Nucleotidyltransferase-Associated Rossmannoid Fold" evidence="2">
    <location>
        <begin position="147"/>
        <end position="254"/>
    </location>
</feature>
<dbReference type="InterPro" id="IPR046877">
    <property type="entry name" value="NARF"/>
</dbReference>
<accession>A0AAI8G6K0</accession>
<dbReference type="Proteomes" id="UP000069030">
    <property type="component" value="Chromosome"/>
</dbReference>
<sequence>MFNLKIKYTDMKKIKLFAFFSIFPFLTTNAKEADSIKIETLENRVIQLENYKVNIENVYKAEYQKSQNDLAKDIDDKYKDVRNLFTLILLLGIPSSLYGVYLMFWGIKKKVNRSIAEKIETIVEQKREDIIKLIQSQKFERRLKETKKIIVISENEESQEEIKSTIETFKFKNVIYRINKTFDNYPEYDLIIINNCDGEFKQEDVTDIINSAGDDDVCFVAYTTKLLDRNPKLNFANSKFTLYHNILTTLSFSEAIKMNEKNE</sequence>
<dbReference type="EMBL" id="CP013690">
    <property type="protein sequence ID" value="ALU28160.1"/>
    <property type="molecule type" value="Genomic_DNA"/>
</dbReference>
<organism evidence="3 4">
    <name type="scientific">Myroides odoratimimus</name>
    <dbReference type="NCBI Taxonomy" id="76832"/>
    <lineage>
        <taxon>Bacteria</taxon>
        <taxon>Pseudomonadati</taxon>
        <taxon>Bacteroidota</taxon>
        <taxon>Flavobacteriia</taxon>
        <taxon>Flavobacteriales</taxon>
        <taxon>Flavobacteriaceae</taxon>
        <taxon>Myroides</taxon>
    </lineage>
</organism>
<protein>
    <recommendedName>
        <fullName evidence="2">Nucleotidyltransferase-Associated Rossmannoid Fold domain-containing protein</fullName>
    </recommendedName>
</protein>
<feature type="transmembrane region" description="Helical" evidence="1">
    <location>
        <begin position="84"/>
        <end position="104"/>
    </location>
</feature>
<evidence type="ECO:0000256" key="1">
    <source>
        <dbReference type="SAM" id="Phobius"/>
    </source>
</evidence>
<dbReference type="KEGG" id="mod:AS202_19310"/>
<name>A0AAI8G6K0_9FLAO</name>
<gene>
    <name evidence="3" type="ORF">AS202_19310</name>
</gene>
<evidence type="ECO:0000259" key="2">
    <source>
        <dbReference type="Pfam" id="PF20299"/>
    </source>
</evidence>
<keyword evidence="1" id="KW-0812">Transmembrane</keyword>
<evidence type="ECO:0000313" key="3">
    <source>
        <dbReference type="EMBL" id="ALU28160.1"/>
    </source>
</evidence>
<dbReference type="Pfam" id="PF20299">
    <property type="entry name" value="NARF"/>
    <property type="match status" value="1"/>
</dbReference>
<dbReference type="AlphaFoldDB" id="A0AAI8G6K0"/>